<dbReference type="PANTHER" id="PTHR47266">
    <property type="entry name" value="ENDONUCLEASE-RELATED"/>
    <property type="match status" value="1"/>
</dbReference>
<dbReference type="InterPro" id="IPR052160">
    <property type="entry name" value="Gypsy_RT_Integrase-like"/>
</dbReference>
<dbReference type="Proteomes" id="UP001151760">
    <property type="component" value="Unassembled WGS sequence"/>
</dbReference>
<accession>A0ABQ4WJR0</accession>
<organism evidence="1 2">
    <name type="scientific">Tanacetum coccineum</name>
    <dbReference type="NCBI Taxonomy" id="301880"/>
    <lineage>
        <taxon>Eukaryota</taxon>
        <taxon>Viridiplantae</taxon>
        <taxon>Streptophyta</taxon>
        <taxon>Embryophyta</taxon>
        <taxon>Tracheophyta</taxon>
        <taxon>Spermatophyta</taxon>
        <taxon>Magnoliopsida</taxon>
        <taxon>eudicotyledons</taxon>
        <taxon>Gunneridae</taxon>
        <taxon>Pentapetalae</taxon>
        <taxon>asterids</taxon>
        <taxon>campanulids</taxon>
        <taxon>Asterales</taxon>
        <taxon>Asteraceae</taxon>
        <taxon>Asteroideae</taxon>
        <taxon>Anthemideae</taxon>
        <taxon>Anthemidinae</taxon>
        <taxon>Tanacetum</taxon>
    </lineage>
</organism>
<keyword evidence="1" id="KW-0808">Transferase</keyword>
<gene>
    <name evidence="1" type="ORF">Tco_0626503</name>
</gene>
<dbReference type="SUPFAM" id="SSF53098">
    <property type="entry name" value="Ribonuclease H-like"/>
    <property type="match status" value="1"/>
</dbReference>
<keyword evidence="1" id="KW-0548">Nucleotidyltransferase</keyword>
<dbReference type="EMBL" id="BQNB010008705">
    <property type="protein sequence ID" value="GJS53141.1"/>
    <property type="molecule type" value="Genomic_DNA"/>
</dbReference>
<name>A0ABQ4WJR0_9ASTR</name>
<sequence>MGLPPLQEKFLRSGSTVLISFAMHKNRSDLVTHVSDGPFLSSNGNKYILVAIDYVSKWVEAQAFPTNDAQNVVNFLKRIIYGKSCHLPIELEHKAYGALKTCNIDLTKAGANTFLQINELEELRLDACESSISYKWIKTPTEYGKEDKDLLFNSQLRLFPGKLKSRWYRLFTISRDMKGGAIELCDEEGNKFIVNKQRVKPYQKYILDFDVDDDVTLND</sequence>
<evidence type="ECO:0000313" key="2">
    <source>
        <dbReference type="Proteomes" id="UP001151760"/>
    </source>
</evidence>
<dbReference type="InterPro" id="IPR036397">
    <property type="entry name" value="RNaseH_sf"/>
</dbReference>
<dbReference type="InterPro" id="IPR012337">
    <property type="entry name" value="RNaseH-like_sf"/>
</dbReference>
<keyword evidence="1" id="KW-0695">RNA-directed DNA polymerase</keyword>
<evidence type="ECO:0000313" key="1">
    <source>
        <dbReference type="EMBL" id="GJS53141.1"/>
    </source>
</evidence>
<protein>
    <submittedName>
        <fullName evidence="1">Reverse transcriptase domain-containing protein</fullName>
    </submittedName>
</protein>
<dbReference type="GO" id="GO:0003964">
    <property type="term" value="F:RNA-directed DNA polymerase activity"/>
    <property type="evidence" value="ECO:0007669"/>
    <property type="project" value="UniProtKB-KW"/>
</dbReference>
<proteinExistence type="predicted"/>
<keyword evidence="2" id="KW-1185">Reference proteome</keyword>
<dbReference type="Gene3D" id="3.30.420.10">
    <property type="entry name" value="Ribonuclease H-like superfamily/Ribonuclease H"/>
    <property type="match status" value="1"/>
</dbReference>
<reference evidence="1" key="1">
    <citation type="journal article" date="2022" name="Int. J. Mol. Sci.">
        <title>Draft Genome of Tanacetum Coccineum: Genomic Comparison of Closely Related Tanacetum-Family Plants.</title>
        <authorList>
            <person name="Yamashiro T."/>
            <person name="Shiraishi A."/>
            <person name="Nakayama K."/>
            <person name="Satake H."/>
        </authorList>
    </citation>
    <scope>NUCLEOTIDE SEQUENCE</scope>
</reference>
<comment type="caution">
    <text evidence="1">The sequence shown here is derived from an EMBL/GenBank/DDBJ whole genome shotgun (WGS) entry which is preliminary data.</text>
</comment>
<reference evidence="1" key="2">
    <citation type="submission" date="2022-01" db="EMBL/GenBank/DDBJ databases">
        <authorList>
            <person name="Yamashiro T."/>
            <person name="Shiraishi A."/>
            <person name="Satake H."/>
            <person name="Nakayama K."/>
        </authorList>
    </citation>
    <scope>NUCLEOTIDE SEQUENCE</scope>
</reference>